<dbReference type="NCBIfam" id="TIGR00229">
    <property type="entry name" value="sensory_box"/>
    <property type="match status" value="1"/>
</dbReference>
<dbReference type="GO" id="GO:0005524">
    <property type="term" value="F:ATP binding"/>
    <property type="evidence" value="ECO:0007669"/>
    <property type="project" value="UniProtKB-KW"/>
</dbReference>
<keyword evidence="11 12" id="KW-0472">Membrane</keyword>
<dbReference type="Gene3D" id="3.30.565.10">
    <property type="entry name" value="Histidine kinase-like ATPase, C-terminal domain"/>
    <property type="match status" value="1"/>
</dbReference>
<dbReference type="InterPro" id="IPR036890">
    <property type="entry name" value="HATPase_C_sf"/>
</dbReference>
<dbReference type="InterPro" id="IPR050351">
    <property type="entry name" value="BphY/WalK/GraS-like"/>
</dbReference>
<evidence type="ECO:0000313" key="16">
    <source>
        <dbReference type="Proteomes" id="UP000231157"/>
    </source>
</evidence>
<dbReference type="GO" id="GO:0000155">
    <property type="term" value="F:phosphorelay sensor kinase activity"/>
    <property type="evidence" value="ECO:0007669"/>
    <property type="project" value="InterPro"/>
</dbReference>
<keyword evidence="4" id="KW-1003">Cell membrane</keyword>
<dbReference type="CDD" id="cd00075">
    <property type="entry name" value="HATPase"/>
    <property type="match status" value="1"/>
</dbReference>
<comment type="subcellular location">
    <subcellularLocation>
        <location evidence="2">Cell membrane</location>
    </subcellularLocation>
</comment>
<keyword evidence="12" id="KW-0812">Transmembrane</keyword>
<name>A0A2H0UTY1_9BACT</name>
<gene>
    <name evidence="15" type="ORF">COU07_02055</name>
</gene>
<evidence type="ECO:0000256" key="6">
    <source>
        <dbReference type="ARBA" id="ARBA00022679"/>
    </source>
</evidence>
<dbReference type="InterPro" id="IPR003594">
    <property type="entry name" value="HATPase_dom"/>
</dbReference>
<evidence type="ECO:0000259" key="13">
    <source>
        <dbReference type="PROSITE" id="PS50109"/>
    </source>
</evidence>
<keyword evidence="9" id="KW-0067">ATP-binding</keyword>
<dbReference type="Gene3D" id="1.10.287.130">
    <property type="match status" value="1"/>
</dbReference>
<keyword evidence="12" id="KW-1133">Transmembrane helix</keyword>
<feature type="domain" description="Histidine kinase" evidence="13">
    <location>
        <begin position="198"/>
        <end position="417"/>
    </location>
</feature>
<keyword evidence="5" id="KW-0597">Phosphoprotein</keyword>
<dbReference type="Pfam" id="PF00512">
    <property type="entry name" value="HisKA"/>
    <property type="match status" value="1"/>
</dbReference>
<keyword evidence="7" id="KW-0547">Nucleotide-binding</keyword>
<keyword evidence="10" id="KW-0902">Two-component regulatory system</keyword>
<reference evidence="16" key="1">
    <citation type="submission" date="2017-09" db="EMBL/GenBank/DDBJ databases">
        <title>Depth-based differentiation of microbial function through sediment-hosted aquifers and enrichment of novel symbionts in the deep terrestrial subsurface.</title>
        <authorList>
            <person name="Probst A.J."/>
            <person name="Ladd B."/>
            <person name="Jarett J.K."/>
            <person name="Geller-Mcgrath D.E."/>
            <person name="Sieber C.M.K."/>
            <person name="Emerson J.B."/>
            <person name="Anantharaman K."/>
            <person name="Thomas B.C."/>
            <person name="Malmstrom R."/>
            <person name="Stieglmeier M."/>
            <person name="Klingl A."/>
            <person name="Woyke T."/>
            <person name="Ryan C.M."/>
            <person name="Banfield J.F."/>
        </authorList>
    </citation>
    <scope>NUCLEOTIDE SEQUENCE [LARGE SCALE GENOMIC DNA]</scope>
</reference>
<dbReference type="SMART" id="SM00091">
    <property type="entry name" value="PAS"/>
    <property type="match status" value="1"/>
</dbReference>
<dbReference type="SUPFAM" id="SSF47384">
    <property type="entry name" value="Homodimeric domain of signal transducing histidine kinase"/>
    <property type="match status" value="1"/>
</dbReference>
<dbReference type="SMART" id="SM00387">
    <property type="entry name" value="HATPase_c"/>
    <property type="match status" value="1"/>
</dbReference>
<evidence type="ECO:0000256" key="2">
    <source>
        <dbReference type="ARBA" id="ARBA00004236"/>
    </source>
</evidence>
<accession>A0A2H0UTY1</accession>
<evidence type="ECO:0000256" key="1">
    <source>
        <dbReference type="ARBA" id="ARBA00000085"/>
    </source>
</evidence>
<dbReference type="GO" id="GO:0005886">
    <property type="term" value="C:plasma membrane"/>
    <property type="evidence" value="ECO:0007669"/>
    <property type="project" value="UniProtKB-SubCell"/>
</dbReference>
<dbReference type="CDD" id="cd00082">
    <property type="entry name" value="HisKA"/>
    <property type="match status" value="1"/>
</dbReference>
<dbReference type="CDD" id="cd00130">
    <property type="entry name" value="PAS"/>
    <property type="match status" value="1"/>
</dbReference>
<dbReference type="PRINTS" id="PR00344">
    <property type="entry name" value="BCTRLSENSOR"/>
</dbReference>
<evidence type="ECO:0000256" key="4">
    <source>
        <dbReference type="ARBA" id="ARBA00022475"/>
    </source>
</evidence>
<dbReference type="InterPro" id="IPR003661">
    <property type="entry name" value="HisK_dim/P_dom"/>
</dbReference>
<evidence type="ECO:0000256" key="7">
    <source>
        <dbReference type="ARBA" id="ARBA00022741"/>
    </source>
</evidence>
<evidence type="ECO:0000256" key="10">
    <source>
        <dbReference type="ARBA" id="ARBA00023012"/>
    </source>
</evidence>
<evidence type="ECO:0000256" key="9">
    <source>
        <dbReference type="ARBA" id="ARBA00022840"/>
    </source>
</evidence>
<dbReference type="PANTHER" id="PTHR45453">
    <property type="entry name" value="PHOSPHATE REGULON SENSOR PROTEIN PHOR"/>
    <property type="match status" value="1"/>
</dbReference>
<dbReference type="AlphaFoldDB" id="A0A2H0UTY1"/>
<feature type="domain" description="PAS" evidence="14">
    <location>
        <begin position="60"/>
        <end position="111"/>
    </location>
</feature>
<feature type="transmembrane region" description="Helical" evidence="12">
    <location>
        <begin position="33"/>
        <end position="51"/>
    </location>
</feature>
<evidence type="ECO:0000256" key="11">
    <source>
        <dbReference type="ARBA" id="ARBA00023136"/>
    </source>
</evidence>
<dbReference type="EMBL" id="PFAZ01000002">
    <property type="protein sequence ID" value="PIR89225.1"/>
    <property type="molecule type" value="Genomic_DNA"/>
</dbReference>
<comment type="caution">
    <text evidence="15">The sequence shown here is derived from an EMBL/GenBank/DDBJ whole genome shotgun (WGS) entry which is preliminary data.</text>
</comment>
<dbReference type="Gene3D" id="3.30.450.20">
    <property type="entry name" value="PAS domain"/>
    <property type="match status" value="1"/>
</dbReference>
<dbReference type="InterPro" id="IPR035965">
    <property type="entry name" value="PAS-like_dom_sf"/>
</dbReference>
<dbReference type="GO" id="GO:0006355">
    <property type="term" value="P:regulation of DNA-templated transcription"/>
    <property type="evidence" value="ECO:0007669"/>
    <property type="project" value="InterPro"/>
</dbReference>
<dbReference type="InterPro" id="IPR005467">
    <property type="entry name" value="His_kinase_dom"/>
</dbReference>
<evidence type="ECO:0000256" key="5">
    <source>
        <dbReference type="ARBA" id="ARBA00022553"/>
    </source>
</evidence>
<evidence type="ECO:0000256" key="8">
    <source>
        <dbReference type="ARBA" id="ARBA00022777"/>
    </source>
</evidence>
<dbReference type="InterPro" id="IPR000014">
    <property type="entry name" value="PAS"/>
</dbReference>
<dbReference type="SUPFAM" id="SSF55874">
    <property type="entry name" value="ATPase domain of HSP90 chaperone/DNA topoisomerase II/histidine kinase"/>
    <property type="match status" value="1"/>
</dbReference>
<dbReference type="Pfam" id="PF02518">
    <property type="entry name" value="HATPase_c"/>
    <property type="match status" value="1"/>
</dbReference>
<dbReference type="Pfam" id="PF00989">
    <property type="entry name" value="PAS"/>
    <property type="match status" value="1"/>
</dbReference>
<dbReference type="PROSITE" id="PS50109">
    <property type="entry name" value="HIS_KIN"/>
    <property type="match status" value="1"/>
</dbReference>
<evidence type="ECO:0000256" key="12">
    <source>
        <dbReference type="SAM" id="Phobius"/>
    </source>
</evidence>
<keyword evidence="6" id="KW-0808">Transferase</keyword>
<sequence>MKYGFEIMNLGILVLITAALFLGIWQLPSEYKVLNTVVLLAAALILTIPNIKRKDPKKTEKEYLEKIVDTLAEGVIVYDENFKVLVWNSASEKIFKLSKKEILGQSFTLKIKKDASLRYSRLLTILFPALATSIIRRSDPGVFPQVVDISFDNPPLDLRVVTHRITNEIGKTKGFAKVIIDRTREITLLQSKSDFITVASHQLQTPISGLSWAISNIQEEPLSENQKSLVANMAGAVNRLVKIVTDLLDVANIEKARFGYHFESQNLISFIEEALVSAKPIAEQYNVKLYFEKPNDIEIKAMIDPPKLGIVLRNLLDNAIKYNIPNGEVVVSIAPMKDKPYVEISVRDTGIGIPEEQMGKVFTRFFRGENAMKSVVEGTGLGLYIAKHIIRAHGGEIGVASTINRGSTFSFTLPLDPKLVPQKEIFYDEE</sequence>
<dbReference type="EC" id="2.7.13.3" evidence="3"/>
<dbReference type="InterPro" id="IPR013767">
    <property type="entry name" value="PAS_fold"/>
</dbReference>
<dbReference type="Proteomes" id="UP000231157">
    <property type="component" value="Unassembled WGS sequence"/>
</dbReference>
<dbReference type="GO" id="GO:0004721">
    <property type="term" value="F:phosphoprotein phosphatase activity"/>
    <property type="evidence" value="ECO:0007669"/>
    <property type="project" value="TreeGrafter"/>
</dbReference>
<dbReference type="GO" id="GO:0016036">
    <property type="term" value="P:cellular response to phosphate starvation"/>
    <property type="evidence" value="ECO:0007669"/>
    <property type="project" value="TreeGrafter"/>
</dbReference>
<evidence type="ECO:0000259" key="14">
    <source>
        <dbReference type="PROSITE" id="PS50112"/>
    </source>
</evidence>
<feature type="transmembrane region" description="Helical" evidence="12">
    <location>
        <begin position="7"/>
        <end position="27"/>
    </location>
</feature>
<dbReference type="InterPro" id="IPR004358">
    <property type="entry name" value="Sig_transdc_His_kin-like_C"/>
</dbReference>
<evidence type="ECO:0000256" key="3">
    <source>
        <dbReference type="ARBA" id="ARBA00012438"/>
    </source>
</evidence>
<proteinExistence type="predicted"/>
<comment type="catalytic activity">
    <reaction evidence="1">
        <text>ATP + protein L-histidine = ADP + protein N-phospho-L-histidine.</text>
        <dbReference type="EC" id="2.7.13.3"/>
    </reaction>
</comment>
<dbReference type="InterPro" id="IPR036097">
    <property type="entry name" value="HisK_dim/P_sf"/>
</dbReference>
<dbReference type="PROSITE" id="PS50112">
    <property type="entry name" value="PAS"/>
    <property type="match status" value="1"/>
</dbReference>
<dbReference type="FunFam" id="3.30.565.10:FF:000023">
    <property type="entry name" value="PAS domain-containing sensor histidine kinase"/>
    <property type="match status" value="1"/>
</dbReference>
<dbReference type="SMART" id="SM00388">
    <property type="entry name" value="HisKA"/>
    <property type="match status" value="1"/>
</dbReference>
<organism evidence="15 16">
    <name type="scientific">Candidatus Harrisonbacteria bacterium CG10_big_fil_rev_8_21_14_0_10_40_38</name>
    <dbReference type="NCBI Taxonomy" id="1974583"/>
    <lineage>
        <taxon>Bacteria</taxon>
        <taxon>Candidatus Harrisoniibacteriota</taxon>
    </lineage>
</organism>
<dbReference type="SUPFAM" id="SSF55785">
    <property type="entry name" value="PYP-like sensor domain (PAS domain)"/>
    <property type="match status" value="1"/>
</dbReference>
<keyword evidence="8" id="KW-0418">Kinase</keyword>
<feature type="transmembrane region" description="Helical" evidence="12">
    <location>
        <begin position="119"/>
        <end position="135"/>
    </location>
</feature>
<protein>
    <recommendedName>
        <fullName evidence="3">histidine kinase</fullName>
        <ecNumber evidence="3">2.7.13.3</ecNumber>
    </recommendedName>
</protein>
<evidence type="ECO:0000313" key="15">
    <source>
        <dbReference type="EMBL" id="PIR89225.1"/>
    </source>
</evidence>
<dbReference type="PANTHER" id="PTHR45453:SF1">
    <property type="entry name" value="PHOSPHATE REGULON SENSOR PROTEIN PHOR"/>
    <property type="match status" value="1"/>
</dbReference>